<dbReference type="InterPro" id="IPR056327">
    <property type="entry name" value="ARMC9_CTLH-like_dom"/>
</dbReference>
<evidence type="ECO:0000259" key="5">
    <source>
        <dbReference type="Pfam" id="PF21050"/>
    </source>
</evidence>
<feature type="compositionally biased region" description="Polar residues" evidence="4">
    <location>
        <begin position="423"/>
        <end position="433"/>
    </location>
</feature>
<reference evidence="7" key="1">
    <citation type="submission" date="2023-10" db="EMBL/GenBank/DDBJ databases">
        <authorList>
            <person name="Chen Y."/>
            <person name="Shah S."/>
            <person name="Dougan E. K."/>
            <person name="Thang M."/>
            <person name="Chan C."/>
        </authorList>
    </citation>
    <scope>NUCLEOTIDE SEQUENCE [LARGE SCALE GENOMIC DNA]</scope>
</reference>
<comment type="subcellular location">
    <subcellularLocation>
        <location evidence="1">Cytoplasm</location>
        <location evidence="1">Cytoskeleton</location>
        <location evidence="1">Cilium basal body</location>
    </subcellularLocation>
</comment>
<evidence type="ECO:0000256" key="2">
    <source>
        <dbReference type="ARBA" id="ARBA00022794"/>
    </source>
</evidence>
<feature type="compositionally biased region" description="Low complexity" evidence="4">
    <location>
        <begin position="1113"/>
        <end position="1144"/>
    </location>
</feature>
<keyword evidence="8" id="KW-1185">Reference proteome</keyword>
<feature type="compositionally biased region" description="Low complexity" evidence="4">
    <location>
        <begin position="1079"/>
        <end position="1105"/>
    </location>
</feature>
<dbReference type="InterPro" id="IPR048959">
    <property type="entry name" value="ARMC9_ARM_dom"/>
</dbReference>
<comment type="caution">
    <text evidence="7">The sequence shown here is derived from an EMBL/GenBank/DDBJ whole genome shotgun (WGS) entry which is preliminary data.</text>
</comment>
<dbReference type="InterPro" id="IPR016024">
    <property type="entry name" value="ARM-type_fold"/>
</dbReference>
<feature type="region of interest" description="Disordered" evidence="4">
    <location>
        <begin position="366"/>
        <end position="436"/>
    </location>
</feature>
<dbReference type="PANTHER" id="PTHR14881:SF4">
    <property type="entry name" value="LISH DOMAIN-CONTAINING PROTEIN ARMC9"/>
    <property type="match status" value="1"/>
</dbReference>
<feature type="compositionally biased region" description="Gly residues" evidence="4">
    <location>
        <begin position="1047"/>
        <end position="1061"/>
    </location>
</feature>
<feature type="region of interest" description="Disordered" evidence="4">
    <location>
        <begin position="98"/>
        <end position="121"/>
    </location>
</feature>
<feature type="domain" description="LisH" evidence="5">
    <location>
        <begin position="626"/>
        <end position="739"/>
    </location>
</feature>
<dbReference type="EMBL" id="CAUYUJ010018791">
    <property type="protein sequence ID" value="CAK0886347.1"/>
    <property type="molecule type" value="Genomic_DNA"/>
</dbReference>
<feature type="region of interest" description="Disordered" evidence="4">
    <location>
        <begin position="320"/>
        <end position="352"/>
    </location>
</feature>
<dbReference type="Gene3D" id="1.25.10.10">
    <property type="entry name" value="Leucine-rich Repeat Variant"/>
    <property type="match status" value="1"/>
</dbReference>
<feature type="compositionally biased region" description="Low complexity" evidence="4">
    <location>
        <begin position="926"/>
        <end position="946"/>
    </location>
</feature>
<evidence type="ECO:0000259" key="6">
    <source>
        <dbReference type="Pfam" id="PF23138"/>
    </source>
</evidence>
<gene>
    <name evidence="7" type="ORF">PCOR1329_LOCUS67716</name>
</gene>
<evidence type="ECO:0008006" key="9">
    <source>
        <dbReference type="Google" id="ProtNLM"/>
    </source>
</evidence>
<proteinExistence type="predicted"/>
<sequence>MEAAAAAAAAAPLLEAEAAAEEGGTACAPAAAEGSAGAITDAITDAGTPGGARLTPRGCGFGGYLCELAVLEAVEEYLQFHGLERSVRALSAEVERYGLRQTGPRPSREGPAPGETGPPAGGGEFAVAVALAAFEAGRQEDFFAIWRRLVPEESARHPVGCTLQLRLHVHFGSLGTRRSLRAGAAAPGAAAPAEELPNFGALREFLATAPVSALDESAGSALAPLFALPFVPRPHQNPALRFVFEEAWLQRLRSDLGAFLSAAARGRHAPALRHLAGSLVAARGPQAAPPPASWHELVRIADLGLAAALQLCRPRGGGILREARSPASPGRQPGRRSSTPVPRGGAGQSPGLLREVADARRRLAAVGARPQEPPAAPGPQPGAALGAASEDGLAGGPLRDLPWPASRERERAAPSREEFGRASPSQRLHSVQSARGLDSRARAATALLPVPPALDFGRITQVIEGAEQDPQAPPLKAVLRAVLRRLALPDEAIRPRRTFLAALACFGTLRALAGRLGEIAAGSDAELTELSLAVLAVCACEVVGRREIEAGESPAQPSCLGALVMVLGREPVATLVHMQCLAVLQRLSLRRQLQLKMIELGAVDWILQTLPTMRRHAPGGSESGSWHLHGLGGGPSLHDFSVEFMSALLMNLTLRAAGRRRCSELGAYGVLVGLIEHPNEQVRTHVNGTLYALFCASSFRADARRAGAEATLQETLARVQPMSDRDDLLRRQLECLLAQVRRPADASDEDEDTDSLEGIADGGMDDGDNFLDEEELAGQFFLASMSAVEAAAEAAAELGDPDGERTSAAATEAVAREVAAAEEALRHFRAQPQVADSQQRRFHAFVSRSSRSIMSPKRIPSSMQSPSPFGDPYVPPPAHPAAAGASPPGLQSAHPAAAGVSSPGLVPIQSAPVSPSEDVQQEGARRAGAPAAEGGGAESDASAQAECKGLPAEMAAPPPRASDPSTVTTPQPSSEAPHDKARAAGVASPPSQKPVAAAPARGGPSGHAPAARPKAGGPPAPVAPRSSARGPQPPPAPQRGAARAPAGGRGAGGAASSGRGGPAKHNAGAASAPPPRLPPLAAGAPTGPGRGSARNRSRSGSPFRPGSGGAGPGTSARAAAAVSEAVNGGSQLRRGSRGSAVARGGSREPAPSGGGSLPQLSSGSLPRRGS</sequence>
<dbReference type="PANTHER" id="PTHR14881">
    <property type="entry name" value="LISH DOMAIN-CONTAINING PROTEIN ARMC9"/>
    <property type="match status" value="1"/>
</dbReference>
<evidence type="ECO:0000313" key="8">
    <source>
        <dbReference type="Proteomes" id="UP001189429"/>
    </source>
</evidence>
<dbReference type="Proteomes" id="UP001189429">
    <property type="component" value="Unassembled WGS sequence"/>
</dbReference>
<dbReference type="SUPFAM" id="SSF48371">
    <property type="entry name" value="ARM repeat"/>
    <property type="match status" value="1"/>
</dbReference>
<feature type="compositionally biased region" description="Pro residues" evidence="4">
    <location>
        <begin position="371"/>
        <end position="380"/>
    </location>
</feature>
<evidence type="ECO:0000256" key="1">
    <source>
        <dbReference type="ARBA" id="ARBA00004120"/>
    </source>
</evidence>
<dbReference type="Pfam" id="PF21050">
    <property type="entry name" value="ARMC9_ARM"/>
    <property type="match status" value="1"/>
</dbReference>
<feature type="compositionally biased region" description="Basic and acidic residues" evidence="4">
    <location>
        <begin position="406"/>
        <end position="420"/>
    </location>
</feature>
<keyword evidence="2" id="KW-0970">Cilium biogenesis/degradation</keyword>
<organism evidence="7 8">
    <name type="scientific">Prorocentrum cordatum</name>
    <dbReference type="NCBI Taxonomy" id="2364126"/>
    <lineage>
        <taxon>Eukaryota</taxon>
        <taxon>Sar</taxon>
        <taxon>Alveolata</taxon>
        <taxon>Dinophyceae</taxon>
        <taxon>Prorocentrales</taxon>
        <taxon>Prorocentraceae</taxon>
        <taxon>Prorocentrum</taxon>
    </lineage>
</organism>
<evidence type="ECO:0000256" key="3">
    <source>
        <dbReference type="ARBA" id="ARBA00023273"/>
    </source>
</evidence>
<feature type="compositionally biased region" description="Low complexity" evidence="4">
    <location>
        <begin position="109"/>
        <end position="118"/>
    </location>
</feature>
<dbReference type="Pfam" id="PF23138">
    <property type="entry name" value="CTLH_Armc9"/>
    <property type="match status" value="1"/>
</dbReference>
<feature type="domain" description="ARMC9 CTLH-like" evidence="6">
    <location>
        <begin position="131"/>
        <end position="262"/>
    </location>
</feature>
<keyword evidence="3" id="KW-0966">Cell projection</keyword>
<feature type="compositionally biased region" description="Low complexity" evidence="4">
    <location>
        <begin position="1157"/>
        <end position="1170"/>
    </location>
</feature>
<dbReference type="InterPro" id="IPR040369">
    <property type="entry name" value="ARMC9"/>
</dbReference>
<evidence type="ECO:0000256" key="4">
    <source>
        <dbReference type="SAM" id="MobiDB-lite"/>
    </source>
</evidence>
<protein>
    <recommendedName>
        <fullName evidence="9">LisH domain-containing protein ARMC9</fullName>
    </recommendedName>
</protein>
<evidence type="ECO:0000313" key="7">
    <source>
        <dbReference type="EMBL" id="CAK0886347.1"/>
    </source>
</evidence>
<feature type="compositionally biased region" description="Polar residues" evidence="4">
    <location>
        <begin position="963"/>
        <end position="974"/>
    </location>
</feature>
<dbReference type="InterPro" id="IPR011989">
    <property type="entry name" value="ARM-like"/>
</dbReference>
<feature type="region of interest" description="Disordered" evidence="4">
    <location>
        <begin position="846"/>
        <end position="1170"/>
    </location>
</feature>
<name>A0ABN9WLV3_9DINO</name>
<accession>A0ABN9WLV3</accession>